<evidence type="ECO:0008006" key="5">
    <source>
        <dbReference type="Google" id="ProtNLM"/>
    </source>
</evidence>
<keyword evidence="2" id="KW-0732">Signal</keyword>
<feature type="compositionally biased region" description="Low complexity" evidence="1">
    <location>
        <begin position="108"/>
        <end position="124"/>
    </location>
</feature>
<evidence type="ECO:0000256" key="2">
    <source>
        <dbReference type="SAM" id="SignalP"/>
    </source>
</evidence>
<organism evidence="3 4">
    <name type="scientific">Marinobacter zhanjiangensis</name>
    <dbReference type="NCBI Taxonomy" id="578215"/>
    <lineage>
        <taxon>Bacteria</taxon>
        <taxon>Pseudomonadati</taxon>
        <taxon>Pseudomonadota</taxon>
        <taxon>Gammaproteobacteria</taxon>
        <taxon>Pseudomonadales</taxon>
        <taxon>Marinobacteraceae</taxon>
        <taxon>Marinobacter</taxon>
    </lineage>
</organism>
<evidence type="ECO:0000313" key="4">
    <source>
        <dbReference type="Proteomes" id="UP000601597"/>
    </source>
</evidence>
<comment type="caution">
    <text evidence="3">The sequence shown here is derived from an EMBL/GenBank/DDBJ whole genome shotgun (WGS) entry which is preliminary data.</text>
</comment>
<dbReference type="RefSeq" id="WP_189571959.1">
    <property type="nucleotide sequence ID" value="NZ_BMXV01000001.1"/>
</dbReference>
<evidence type="ECO:0000256" key="1">
    <source>
        <dbReference type="SAM" id="MobiDB-lite"/>
    </source>
</evidence>
<feature type="region of interest" description="Disordered" evidence="1">
    <location>
        <begin position="107"/>
        <end position="131"/>
    </location>
</feature>
<accession>A0ABQ3AKW0</accession>
<evidence type="ECO:0000313" key="3">
    <source>
        <dbReference type="EMBL" id="GGY60411.1"/>
    </source>
</evidence>
<dbReference type="Proteomes" id="UP000601597">
    <property type="component" value="Unassembled WGS sequence"/>
</dbReference>
<keyword evidence="4" id="KW-1185">Reference proteome</keyword>
<protein>
    <recommendedName>
        <fullName evidence="5">Signal recognition particle subunit FFH/SRP54 (Srp54)</fullName>
    </recommendedName>
</protein>
<feature type="chain" id="PRO_5046180460" description="Signal recognition particle subunit FFH/SRP54 (Srp54)" evidence="2">
    <location>
        <begin position="23"/>
        <end position="166"/>
    </location>
</feature>
<name>A0ABQ3AKW0_9GAMM</name>
<reference evidence="4" key="1">
    <citation type="journal article" date="2019" name="Int. J. Syst. Evol. Microbiol.">
        <title>The Global Catalogue of Microorganisms (GCM) 10K type strain sequencing project: providing services to taxonomists for standard genome sequencing and annotation.</title>
        <authorList>
            <consortium name="The Broad Institute Genomics Platform"/>
            <consortium name="The Broad Institute Genome Sequencing Center for Infectious Disease"/>
            <person name="Wu L."/>
            <person name="Ma J."/>
        </authorList>
    </citation>
    <scope>NUCLEOTIDE SEQUENCE [LARGE SCALE GENOMIC DNA]</scope>
    <source>
        <strain evidence="4">KCTC 22280</strain>
    </source>
</reference>
<dbReference type="EMBL" id="BMXV01000001">
    <property type="protein sequence ID" value="GGY60411.1"/>
    <property type="molecule type" value="Genomic_DNA"/>
</dbReference>
<proteinExistence type="predicted"/>
<sequence length="166" mass="18829">MNKFTRLMACSLLVSAPVLGFAQGNSGQMPQGGMMNQEQMQQMHDNMSRMQGMMQQMHDANPGAERERLRDQHMESMQEHMEMMRGGMMGRGQGMMGDGQGMMGNGQGMMNNQGQKQSGNSRGNRAGGADMDYGQRMQMMENRMNQMQLMMEQMLEHMDRNQRGSR</sequence>
<feature type="signal peptide" evidence="2">
    <location>
        <begin position="1"/>
        <end position="22"/>
    </location>
</feature>
<gene>
    <name evidence="3" type="ORF">GCM10007071_03810</name>
</gene>